<gene>
    <name evidence="2" type="ORF">PbB2_02393</name>
</gene>
<dbReference type="InterPro" id="IPR045709">
    <property type="entry name" value="DUF6065"/>
</dbReference>
<sequence length="249" mass="28493">MKLISYTLGFPPTEMRPGPAQRPWMDSTSDRFAYRCLPLNIANQYGWELLCPCSFEVTWDGGPSPDAMVVEILEDGWPHPTSHFGHGVLTFHVNQIFRTEPGTQLMTTGPMNNPKDGISALSGIIETDWSHYTFTMNWVMTRAFHPVRFEKGEPFAHIFPVNLAQIEQVKPEFRPVETEEGLREAYEAWQDSRNAFNKELEVPDSQARKDKWQKAYFRGLGPDAEPTTKAQHWTKLDVQPWPGAKKGKK</sequence>
<dbReference type="OrthoDB" id="8910986at2"/>
<dbReference type="Pfam" id="PF19541">
    <property type="entry name" value="DUF6065"/>
    <property type="match status" value="1"/>
</dbReference>
<proteinExistence type="predicted"/>
<comment type="caution">
    <text evidence="2">The sequence shown here is derived from an EMBL/GenBank/DDBJ whole genome shotgun (WGS) entry which is preliminary data.</text>
</comment>
<evidence type="ECO:0000313" key="2">
    <source>
        <dbReference type="EMBL" id="GBF58705.1"/>
    </source>
</evidence>
<name>A0A2P2ECC8_9PROT</name>
<feature type="region of interest" description="Disordered" evidence="1">
    <location>
        <begin position="219"/>
        <end position="249"/>
    </location>
</feature>
<dbReference type="Proteomes" id="UP000245086">
    <property type="component" value="Unassembled WGS sequence"/>
</dbReference>
<evidence type="ECO:0000313" key="3">
    <source>
        <dbReference type="Proteomes" id="UP000245086"/>
    </source>
</evidence>
<dbReference type="RefSeq" id="WP_108985561.1">
    <property type="nucleotide sequence ID" value="NZ_BFBR01000007.1"/>
</dbReference>
<evidence type="ECO:0000256" key="1">
    <source>
        <dbReference type="SAM" id="MobiDB-lite"/>
    </source>
</evidence>
<organism evidence="2 3">
    <name type="scientific">Candidatus Phycosocius bacilliformis</name>
    <dbReference type="NCBI Taxonomy" id="1445552"/>
    <lineage>
        <taxon>Bacteria</taxon>
        <taxon>Pseudomonadati</taxon>
        <taxon>Pseudomonadota</taxon>
        <taxon>Alphaproteobacteria</taxon>
        <taxon>Caulobacterales</taxon>
        <taxon>Caulobacterales incertae sedis</taxon>
        <taxon>Candidatus Phycosocius</taxon>
    </lineage>
</organism>
<keyword evidence="3" id="KW-1185">Reference proteome</keyword>
<accession>A0A2P2ECC8</accession>
<dbReference type="AlphaFoldDB" id="A0A2P2ECC8"/>
<dbReference type="EMBL" id="BFBR01000007">
    <property type="protein sequence ID" value="GBF58705.1"/>
    <property type="molecule type" value="Genomic_DNA"/>
</dbReference>
<reference evidence="2 3" key="1">
    <citation type="journal article" date="2018" name="Genome Announc.">
        <title>Draft Genome Sequence of "Candidatus Phycosocius bacilliformis," an Alphaproteobacterial Ectosymbiont of the Hydrocarbon-Producing Green Alga Botryococcus braunii.</title>
        <authorList>
            <person name="Tanabe Y."/>
            <person name="Yamaguchi H."/>
            <person name="Watanabe M.M."/>
        </authorList>
    </citation>
    <scope>NUCLEOTIDE SEQUENCE [LARGE SCALE GENOMIC DNA]</scope>
    <source>
        <strain evidence="2 3">BOTRYCO-2</strain>
    </source>
</reference>
<protein>
    <submittedName>
        <fullName evidence="2">Uncharacterized protein</fullName>
    </submittedName>
</protein>